<name>A0ABW4VY39_9BACI</name>
<evidence type="ECO:0000256" key="1">
    <source>
        <dbReference type="SAM" id="SignalP"/>
    </source>
</evidence>
<dbReference type="RefSeq" id="WP_377555412.1">
    <property type="nucleotide sequence ID" value="NZ_JBHUHQ010000009.1"/>
</dbReference>
<comment type="caution">
    <text evidence="2">The sequence shown here is derived from an EMBL/GenBank/DDBJ whole genome shotgun (WGS) entry which is preliminary data.</text>
</comment>
<dbReference type="Proteomes" id="UP001597383">
    <property type="component" value="Unassembled WGS sequence"/>
</dbReference>
<sequence>MLKRIFVLFLLSILFISACSETNPQNYMGVSENWGINYGRDEKLVIKYNGDDPIPEEQLTIKIDEGVSNATADIYLSEEGIYEMNLTFSEEPNDAEIIMEWNGQTESINLKEI</sequence>
<evidence type="ECO:0000313" key="2">
    <source>
        <dbReference type="EMBL" id="MFD2043681.1"/>
    </source>
</evidence>
<keyword evidence="1" id="KW-0732">Signal</keyword>
<gene>
    <name evidence="2" type="ORF">ACFSJF_05235</name>
</gene>
<accession>A0ABW4VY39</accession>
<organism evidence="2 3">
    <name type="scientific">Ornithinibacillus salinisoli</name>
    <dbReference type="NCBI Taxonomy" id="1848459"/>
    <lineage>
        <taxon>Bacteria</taxon>
        <taxon>Bacillati</taxon>
        <taxon>Bacillota</taxon>
        <taxon>Bacilli</taxon>
        <taxon>Bacillales</taxon>
        <taxon>Bacillaceae</taxon>
        <taxon>Ornithinibacillus</taxon>
    </lineage>
</organism>
<feature type="chain" id="PRO_5047148236" evidence="1">
    <location>
        <begin position="21"/>
        <end position="113"/>
    </location>
</feature>
<dbReference type="EMBL" id="JBHUHQ010000009">
    <property type="protein sequence ID" value="MFD2043681.1"/>
    <property type="molecule type" value="Genomic_DNA"/>
</dbReference>
<feature type="signal peptide" evidence="1">
    <location>
        <begin position="1"/>
        <end position="20"/>
    </location>
</feature>
<protein>
    <submittedName>
        <fullName evidence="2">Uncharacterized protein</fullName>
    </submittedName>
</protein>
<evidence type="ECO:0000313" key="3">
    <source>
        <dbReference type="Proteomes" id="UP001597383"/>
    </source>
</evidence>
<reference evidence="3" key="1">
    <citation type="journal article" date="2019" name="Int. J. Syst. Evol. Microbiol.">
        <title>The Global Catalogue of Microorganisms (GCM) 10K type strain sequencing project: providing services to taxonomists for standard genome sequencing and annotation.</title>
        <authorList>
            <consortium name="The Broad Institute Genomics Platform"/>
            <consortium name="The Broad Institute Genome Sequencing Center for Infectious Disease"/>
            <person name="Wu L."/>
            <person name="Ma J."/>
        </authorList>
    </citation>
    <scope>NUCLEOTIDE SEQUENCE [LARGE SCALE GENOMIC DNA]</scope>
    <source>
        <strain evidence="3">R28</strain>
    </source>
</reference>
<keyword evidence="3" id="KW-1185">Reference proteome</keyword>
<dbReference type="PROSITE" id="PS51257">
    <property type="entry name" value="PROKAR_LIPOPROTEIN"/>
    <property type="match status" value="1"/>
</dbReference>
<proteinExistence type="predicted"/>